<dbReference type="InterPro" id="IPR014284">
    <property type="entry name" value="RNA_pol_sigma-70_dom"/>
</dbReference>
<dbReference type="EMBL" id="BMXA01000001">
    <property type="protein sequence ID" value="GGZ96799.1"/>
    <property type="molecule type" value="Genomic_DNA"/>
</dbReference>
<dbReference type="PANTHER" id="PTHR43133">
    <property type="entry name" value="RNA POLYMERASE ECF-TYPE SIGMA FACTO"/>
    <property type="match status" value="1"/>
</dbReference>
<comment type="caution">
    <text evidence="6">The sequence shown here is derived from an EMBL/GenBank/DDBJ whole genome shotgun (WGS) entry which is preliminary data.</text>
</comment>
<evidence type="ECO:0000256" key="3">
    <source>
        <dbReference type="ARBA" id="ARBA00023082"/>
    </source>
</evidence>
<evidence type="ECO:0000256" key="4">
    <source>
        <dbReference type="ARBA" id="ARBA00023163"/>
    </source>
</evidence>
<dbReference type="InterPro" id="IPR013249">
    <property type="entry name" value="RNA_pol_sigma70_r4_t2"/>
</dbReference>
<dbReference type="InterPro" id="IPR013325">
    <property type="entry name" value="RNA_pol_sigma_r2"/>
</dbReference>
<name>A0A918RHS6_9GAMM</name>
<dbReference type="SUPFAM" id="SSF88946">
    <property type="entry name" value="Sigma2 domain of RNA polymerase sigma factors"/>
    <property type="match status" value="1"/>
</dbReference>
<dbReference type="GO" id="GO:0006352">
    <property type="term" value="P:DNA-templated transcription initiation"/>
    <property type="evidence" value="ECO:0007669"/>
    <property type="project" value="InterPro"/>
</dbReference>
<dbReference type="AlphaFoldDB" id="A0A918RHS6"/>
<organism evidence="6 7">
    <name type="scientific">Arenicella chitinivorans</name>
    <dbReference type="NCBI Taxonomy" id="1329800"/>
    <lineage>
        <taxon>Bacteria</taxon>
        <taxon>Pseudomonadati</taxon>
        <taxon>Pseudomonadota</taxon>
        <taxon>Gammaproteobacteria</taxon>
        <taxon>Arenicellales</taxon>
        <taxon>Arenicellaceae</taxon>
        <taxon>Arenicella</taxon>
    </lineage>
</organism>
<evidence type="ECO:0000313" key="6">
    <source>
        <dbReference type="EMBL" id="GGZ96799.1"/>
    </source>
</evidence>
<evidence type="ECO:0000259" key="5">
    <source>
        <dbReference type="Pfam" id="PF08281"/>
    </source>
</evidence>
<comment type="similarity">
    <text evidence="1">Belongs to the sigma-70 factor family. ECF subfamily.</text>
</comment>
<dbReference type="GO" id="GO:0016987">
    <property type="term" value="F:sigma factor activity"/>
    <property type="evidence" value="ECO:0007669"/>
    <property type="project" value="UniProtKB-KW"/>
</dbReference>
<dbReference type="NCBIfam" id="TIGR02937">
    <property type="entry name" value="sigma70-ECF"/>
    <property type="match status" value="1"/>
</dbReference>
<reference evidence="6" key="1">
    <citation type="journal article" date="2014" name="Int. J. Syst. Evol. Microbiol.">
        <title>Complete genome sequence of Corynebacterium casei LMG S-19264T (=DSM 44701T), isolated from a smear-ripened cheese.</title>
        <authorList>
            <consortium name="US DOE Joint Genome Institute (JGI-PGF)"/>
            <person name="Walter F."/>
            <person name="Albersmeier A."/>
            <person name="Kalinowski J."/>
            <person name="Ruckert C."/>
        </authorList>
    </citation>
    <scope>NUCLEOTIDE SEQUENCE</scope>
    <source>
        <strain evidence="6">KCTC 12711</strain>
    </source>
</reference>
<accession>A0A918RHS6</accession>
<keyword evidence="2" id="KW-0805">Transcription regulation</keyword>
<proteinExistence type="inferred from homology"/>
<gene>
    <name evidence="6" type="ORF">GCM10008090_01300</name>
</gene>
<sequence length="210" mass="23686">MTTSAALQASHVTNLGVSARIPDKQLIDLIALQRDRRALAELYNRYQSPVCGLLQRGGWHTKLIGEIYNDVMLTVWNKASTFRGESKVSTWIFGIAVRIRMAHNRKENRHQASDDREVEVVGDQAQRDALEQATQKADNEATLHAALTSLSDAHRTVIELAYFYGYDTQEIADMLDCPLNTVKTRLFYARKHLKSCIMALSTNTMCTTQV</sequence>
<dbReference type="Pfam" id="PF08281">
    <property type="entry name" value="Sigma70_r4_2"/>
    <property type="match status" value="1"/>
</dbReference>
<dbReference type="InterPro" id="IPR013324">
    <property type="entry name" value="RNA_pol_sigma_r3/r4-like"/>
</dbReference>
<dbReference type="RefSeq" id="WP_189398079.1">
    <property type="nucleotide sequence ID" value="NZ_BMXA01000001.1"/>
</dbReference>
<reference evidence="6" key="2">
    <citation type="submission" date="2020-09" db="EMBL/GenBank/DDBJ databases">
        <authorList>
            <person name="Sun Q."/>
            <person name="Kim S."/>
        </authorList>
    </citation>
    <scope>NUCLEOTIDE SEQUENCE</scope>
    <source>
        <strain evidence="6">KCTC 12711</strain>
    </source>
</reference>
<dbReference type="GO" id="GO:0003677">
    <property type="term" value="F:DNA binding"/>
    <property type="evidence" value="ECO:0007669"/>
    <property type="project" value="InterPro"/>
</dbReference>
<evidence type="ECO:0000313" key="7">
    <source>
        <dbReference type="Proteomes" id="UP000614811"/>
    </source>
</evidence>
<protein>
    <submittedName>
        <fullName evidence="6">RNA polymerase sigma factor</fullName>
    </submittedName>
</protein>
<dbReference type="CDD" id="cd06171">
    <property type="entry name" value="Sigma70_r4"/>
    <property type="match status" value="1"/>
</dbReference>
<dbReference type="InterPro" id="IPR036388">
    <property type="entry name" value="WH-like_DNA-bd_sf"/>
</dbReference>
<dbReference type="Gene3D" id="1.10.1740.10">
    <property type="match status" value="1"/>
</dbReference>
<keyword evidence="3" id="KW-0731">Sigma factor</keyword>
<evidence type="ECO:0000256" key="2">
    <source>
        <dbReference type="ARBA" id="ARBA00023015"/>
    </source>
</evidence>
<dbReference type="Proteomes" id="UP000614811">
    <property type="component" value="Unassembled WGS sequence"/>
</dbReference>
<dbReference type="PANTHER" id="PTHR43133:SF32">
    <property type="entry name" value="BLR3042 PROTEIN"/>
    <property type="match status" value="1"/>
</dbReference>
<evidence type="ECO:0000256" key="1">
    <source>
        <dbReference type="ARBA" id="ARBA00010641"/>
    </source>
</evidence>
<keyword evidence="7" id="KW-1185">Reference proteome</keyword>
<feature type="domain" description="RNA polymerase sigma factor 70 region 4 type 2" evidence="5">
    <location>
        <begin position="143"/>
        <end position="193"/>
    </location>
</feature>
<dbReference type="SUPFAM" id="SSF88659">
    <property type="entry name" value="Sigma3 and sigma4 domains of RNA polymerase sigma factors"/>
    <property type="match status" value="1"/>
</dbReference>
<dbReference type="Gene3D" id="1.10.10.10">
    <property type="entry name" value="Winged helix-like DNA-binding domain superfamily/Winged helix DNA-binding domain"/>
    <property type="match status" value="1"/>
</dbReference>
<keyword evidence="4" id="KW-0804">Transcription</keyword>
<dbReference type="InterPro" id="IPR039425">
    <property type="entry name" value="RNA_pol_sigma-70-like"/>
</dbReference>